<organism evidence="3 4">
    <name type="scientific">Dioszegia hungarica</name>
    <dbReference type="NCBI Taxonomy" id="4972"/>
    <lineage>
        <taxon>Eukaryota</taxon>
        <taxon>Fungi</taxon>
        <taxon>Dikarya</taxon>
        <taxon>Basidiomycota</taxon>
        <taxon>Agaricomycotina</taxon>
        <taxon>Tremellomycetes</taxon>
        <taxon>Tremellales</taxon>
        <taxon>Bulleribasidiaceae</taxon>
        <taxon>Dioszegia</taxon>
    </lineage>
</organism>
<dbReference type="EMBL" id="JAKWFO010000005">
    <property type="protein sequence ID" value="KAI9635038.1"/>
    <property type="molecule type" value="Genomic_DNA"/>
</dbReference>
<feature type="compositionally biased region" description="Low complexity" evidence="1">
    <location>
        <begin position="89"/>
        <end position="100"/>
    </location>
</feature>
<evidence type="ECO:0000313" key="4">
    <source>
        <dbReference type="Proteomes" id="UP001164286"/>
    </source>
</evidence>
<feature type="compositionally biased region" description="Pro residues" evidence="1">
    <location>
        <begin position="201"/>
        <end position="212"/>
    </location>
</feature>
<dbReference type="PANTHER" id="PTHR34391:SF2">
    <property type="entry name" value="TRP C-TERMINAL DOMAIN-CONTAINING PROTEIN"/>
    <property type="match status" value="1"/>
</dbReference>
<feature type="transmembrane region" description="Helical" evidence="2">
    <location>
        <begin position="600"/>
        <end position="617"/>
    </location>
</feature>
<feature type="region of interest" description="Disordered" evidence="1">
    <location>
        <begin position="1"/>
        <end position="34"/>
    </location>
</feature>
<name>A0AA38LTU7_9TREE</name>
<gene>
    <name evidence="3" type="ORF">MKK02DRAFT_43714</name>
</gene>
<feature type="transmembrane region" description="Helical" evidence="2">
    <location>
        <begin position="570"/>
        <end position="588"/>
    </location>
</feature>
<protein>
    <recommendedName>
        <fullName evidence="5">TRP C-terminal domain-containing protein</fullName>
    </recommendedName>
</protein>
<dbReference type="RefSeq" id="XP_052944815.1">
    <property type="nucleotide sequence ID" value="XM_053092572.1"/>
</dbReference>
<keyword evidence="2" id="KW-0472">Membrane</keyword>
<feature type="region of interest" description="Disordered" evidence="1">
    <location>
        <begin position="56"/>
        <end position="160"/>
    </location>
</feature>
<feature type="transmembrane region" description="Helical" evidence="2">
    <location>
        <begin position="637"/>
        <end position="659"/>
    </location>
</feature>
<accession>A0AA38LTU7</accession>
<keyword evidence="2" id="KW-0812">Transmembrane</keyword>
<feature type="compositionally biased region" description="Polar residues" evidence="1">
    <location>
        <begin position="129"/>
        <end position="139"/>
    </location>
</feature>
<dbReference type="InterPro" id="IPR040410">
    <property type="entry name" value="UPF0658_Golgi"/>
</dbReference>
<comment type="caution">
    <text evidence="3">The sequence shown here is derived from an EMBL/GenBank/DDBJ whole genome shotgun (WGS) entry which is preliminary data.</text>
</comment>
<evidence type="ECO:0000256" key="1">
    <source>
        <dbReference type="SAM" id="MobiDB-lite"/>
    </source>
</evidence>
<feature type="compositionally biased region" description="Low complexity" evidence="1">
    <location>
        <begin position="115"/>
        <end position="128"/>
    </location>
</feature>
<dbReference type="Proteomes" id="UP001164286">
    <property type="component" value="Unassembled WGS sequence"/>
</dbReference>
<reference evidence="3" key="1">
    <citation type="journal article" date="2022" name="G3 (Bethesda)">
        <title>High quality genome of the basidiomycete yeast Dioszegia hungarica PDD-24b-2 isolated from cloud water.</title>
        <authorList>
            <person name="Jarrige D."/>
            <person name="Haridas S."/>
            <person name="Bleykasten-Grosshans C."/>
            <person name="Joly M."/>
            <person name="Nadalig T."/>
            <person name="Sancelme M."/>
            <person name="Vuilleumier S."/>
            <person name="Grigoriev I.V."/>
            <person name="Amato P."/>
            <person name="Bringel F."/>
        </authorList>
    </citation>
    <scope>NUCLEOTIDE SEQUENCE</scope>
    <source>
        <strain evidence="3">PDD-24b-2</strain>
    </source>
</reference>
<feature type="compositionally biased region" description="Low complexity" evidence="1">
    <location>
        <begin position="147"/>
        <end position="158"/>
    </location>
</feature>
<dbReference type="AlphaFoldDB" id="A0AA38LTU7"/>
<feature type="region of interest" description="Disordered" evidence="1">
    <location>
        <begin position="173"/>
        <end position="338"/>
    </location>
</feature>
<dbReference type="PANTHER" id="PTHR34391">
    <property type="entry name" value="UPF0658 GOLGI APPARATUS MEMBRANE PROTEIN C1952.10C-RELATED"/>
    <property type="match status" value="1"/>
</dbReference>
<keyword evidence="4" id="KW-1185">Reference proteome</keyword>
<feature type="transmembrane region" description="Helical" evidence="2">
    <location>
        <begin position="432"/>
        <end position="450"/>
    </location>
</feature>
<feature type="transmembrane region" description="Helical" evidence="2">
    <location>
        <begin position="404"/>
        <end position="425"/>
    </location>
</feature>
<feature type="transmembrane region" description="Helical" evidence="2">
    <location>
        <begin position="544"/>
        <end position="564"/>
    </location>
</feature>
<feature type="compositionally biased region" description="Low complexity" evidence="1">
    <location>
        <begin position="1"/>
        <end position="16"/>
    </location>
</feature>
<evidence type="ECO:0000256" key="2">
    <source>
        <dbReference type="SAM" id="Phobius"/>
    </source>
</evidence>
<feature type="compositionally biased region" description="Low complexity" evidence="1">
    <location>
        <begin position="254"/>
        <end position="268"/>
    </location>
</feature>
<sequence>MPSSPSGSGWAPSKPARLNRDYSEDDAEGTRNSNRFTLTDYVYDREDFSSVHSFNAVASSSRTVTAERPPLPTLRSASRLELPLPPGAAPGSGADGRPSSWGLAVQGQIAQVRGSTIPTTSSPRSPSSDRTQAETTTITYPPPLAISSSSSSGMMASSRTALLKSSRFPEAFVPDISTSPRASTSGPQLSPSENVAIKRLPPIPTPTSPPPSSGNTSTPRPALPASTSSLSIASSIPSPLLPPFQLNQPRLGASRPSLASMPSSSSTSGLKREREQWSVSPELPKLGYDPRNTSVTFVPLDEREKRAGAEAEGEGKREEEGEGDVEKGASTLRYKESRPERTSKKGRWWDWIIPDTLYTRLLLGTVVFELIIDLVIEANILWRFNTEVKSASSTPSMLENKRRLPIFLIIFGLAHLWQLVLTIIAIRTKNTIQISAITIFNYAFLVWAIIQVSELRTILGDLQTSLIDDAVEAATPGVSKTTSLLNLPLNVLTAVIIGVVAVCCLVLTVLAYFVRREFGWQRYRFLGADLQIRGYYRRFQVFECFVYFSAFFTAGFGIQFLWLVLQKTDAEYIITFIMFPLSLILLVIGRTAAKYENKPFMIFFCTGLTLGQAYFIFKLCRIWQQDLTVYANVSKSLTVFAGLSILSLLACLAWSVLVYRDFGKGLKGAVLSQYPRSPRTQVGFNRWKSDPDAGGAAAAAAAKRLSID</sequence>
<feature type="transmembrane region" description="Helical" evidence="2">
    <location>
        <begin position="491"/>
        <end position="514"/>
    </location>
</feature>
<feature type="compositionally biased region" description="Low complexity" evidence="1">
    <location>
        <begin position="213"/>
        <end position="238"/>
    </location>
</feature>
<keyword evidence="2" id="KW-1133">Transmembrane helix</keyword>
<proteinExistence type="predicted"/>
<dbReference type="GeneID" id="77731777"/>
<evidence type="ECO:0000313" key="3">
    <source>
        <dbReference type="EMBL" id="KAI9635038.1"/>
    </source>
</evidence>
<dbReference type="GO" id="GO:0005794">
    <property type="term" value="C:Golgi apparatus"/>
    <property type="evidence" value="ECO:0007669"/>
    <property type="project" value="TreeGrafter"/>
</dbReference>
<evidence type="ECO:0008006" key="5">
    <source>
        <dbReference type="Google" id="ProtNLM"/>
    </source>
</evidence>
<feature type="compositionally biased region" description="Basic and acidic residues" evidence="1">
    <location>
        <begin position="300"/>
        <end position="338"/>
    </location>
</feature>
<feature type="compositionally biased region" description="Polar residues" evidence="1">
    <location>
        <begin position="176"/>
        <end position="193"/>
    </location>
</feature>